<dbReference type="InterPro" id="IPR000504">
    <property type="entry name" value="RRM_dom"/>
</dbReference>
<dbReference type="OrthoDB" id="439808at2759"/>
<dbReference type="Pfam" id="PF00076">
    <property type="entry name" value="RRM_1"/>
    <property type="match status" value="1"/>
</dbReference>
<dbReference type="PROSITE" id="PS50102">
    <property type="entry name" value="RRM"/>
    <property type="match status" value="1"/>
</dbReference>
<sequence>MRLNTINLFKLSSVYQKTFYLGNLPWKISEKELKNELEKLTTSHLKMVRLPKNEYGRGLGYGFLDANVDEGEASNKLIEDLNGATVDGRELKVSVSNRGWESKIPYRTNKDGNNSKDKKSKRPNWKKIEADRNKLIEHFNKQY</sequence>
<dbReference type="InterPro" id="IPR035979">
    <property type="entry name" value="RBD_domain_sf"/>
</dbReference>
<dbReference type="SUPFAM" id="SSF54928">
    <property type="entry name" value="RNA-binding domain, RBD"/>
    <property type="match status" value="1"/>
</dbReference>
<evidence type="ECO:0000256" key="1">
    <source>
        <dbReference type="PROSITE-ProRule" id="PRU00176"/>
    </source>
</evidence>
<keyword evidence="5" id="KW-1185">Reference proteome</keyword>
<gene>
    <name evidence="4" type="ORF">CONCODRAFT_79607</name>
</gene>
<proteinExistence type="predicted"/>
<accession>A0A137P1N9</accession>
<keyword evidence="1" id="KW-0694">RNA-binding</keyword>
<protein>
    <recommendedName>
        <fullName evidence="3">RRM domain-containing protein</fullName>
    </recommendedName>
</protein>
<dbReference type="Gene3D" id="3.30.70.330">
    <property type="match status" value="1"/>
</dbReference>
<feature type="compositionally biased region" description="Basic and acidic residues" evidence="2">
    <location>
        <begin position="108"/>
        <end position="117"/>
    </location>
</feature>
<dbReference type="AlphaFoldDB" id="A0A137P1N9"/>
<evidence type="ECO:0000313" key="4">
    <source>
        <dbReference type="EMBL" id="KXN68868.1"/>
    </source>
</evidence>
<dbReference type="CDD" id="cd00590">
    <property type="entry name" value="RRM_SF"/>
    <property type="match status" value="1"/>
</dbReference>
<dbReference type="EMBL" id="KQ964557">
    <property type="protein sequence ID" value="KXN68868.1"/>
    <property type="molecule type" value="Genomic_DNA"/>
</dbReference>
<evidence type="ECO:0000256" key="2">
    <source>
        <dbReference type="SAM" id="MobiDB-lite"/>
    </source>
</evidence>
<reference evidence="4 5" key="1">
    <citation type="journal article" date="2015" name="Genome Biol. Evol.">
        <title>Phylogenomic analyses indicate that early fungi evolved digesting cell walls of algal ancestors of land plants.</title>
        <authorList>
            <person name="Chang Y."/>
            <person name="Wang S."/>
            <person name="Sekimoto S."/>
            <person name="Aerts A.L."/>
            <person name="Choi C."/>
            <person name="Clum A."/>
            <person name="LaButti K.M."/>
            <person name="Lindquist E.A."/>
            <person name="Yee Ngan C."/>
            <person name="Ohm R.A."/>
            <person name="Salamov A.A."/>
            <person name="Grigoriev I.V."/>
            <person name="Spatafora J.W."/>
            <person name="Berbee M.L."/>
        </authorList>
    </citation>
    <scope>NUCLEOTIDE SEQUENCE [LARGE SCALE GENOMIC DNA]</scope>
    <source>
        <strain evidence="4 5">NRRL 28638</strain>
    </source>
</reference>
<dbReference type="Proteomes" id="UP000070444">
    <property type="component" value="Unassembled WGS sequence"/>
</dbReference>
<dbReference type="GO" id="GO:0003723">
    <property type="term" value="F:RNA binding"/>
    <property type="evidence" value="ECO:0007669"/>
    <property type="project" value="UniProtKB-UniRule"/>
</dbReference>
<dbReference type="InterPro" id="IPR012677">
    <property type="entry name" value="Nucleotide-bd_a/b_plait_sf"/>
</dbReference>
<organism evidence="4 5">
    <name type="scientific">Conidiobolus coronatus (strain ATCC 28846 / CBS 209.66 / NRRL 28638)</name>
    <name type="common">Delacroixia coronata</name>
    <dbReference type="NCBI Taxonomy" id="796925"/>
    <lineage>
        <taxon>Eukaryota</taxon>
        <taxon>Fungi</taxon>
        <taxon>Fungi incertae sedis</taxon>
        <taxon>Zoopagomycota</taxon>
        <taxon>Entomophthoromycotina</taxon>
        <taxon>Entomophthoromycetes</taxon>
        <taxon>Entomophthorales</taxon>
        <taxon>Ancylistaceae</taxon>
        <taxon>Conidiobolus</taxon>
    </lineage>
</organism>
<feature type="domain" description="RRM" evidence="3">
    <location>
        <begin position="17"/>
        <end position="98"/>
    </location>
</feature>
<evidence type="ECO:0000259" key="3">
    <source>
        <dbReference type="PROSITE" id="PS50102"/>
    </source>
</evidence>
<dbReference type="SMART" id="SM00360">
    <property type="entry name" value="RRM"/>
    <property type="match status" value="1"/>
</dbReference>
<name>A0A137P1N9_CONC2</name>
<evidence type="ECO:0000313" key="5">
    <source>
        <dbReference type="Proteomes" id="UP000070444"/>
    </source>
</evidence>
<feature type="region of interest" description="Disordered" evidence="2">
    <location>
        <begin position="103"/>
        <end position="123"/>
    </location>
</feature>